<evidence type="ECO:0008006" key="3">
    <source>
        <dbReference type="Google" id="ProtNLM"/>
    </source>
</evidence>
<accession>A0A1I3RBQ1</accession>
<evidence type="ECO:0000313" key="2">
    <source>
        <dbReference type="Proteomes" id="UP000199548"/>
    </source>
</evidence>
<dbReference type="STRING" id="420953.SAMN05192543_107105"/>
<proteinExistence type="predicted"/>
<dbReference type="RefSeq" id="WP_091016191.1">
    <property type="nucleotide sequence ID" value="NZ_CP041745.1"/>
</dbReference>
<dbReference type="AlphaFoldDB" id="A0A1I3RBQ1"/>
<dbReference type="OrthoDB" id="4014363at2"/>
<reference evidence="1 2" key="1">
    <citation type="submission" date="2016-10" db="EMBL/GenBank/DDBJ databases">
        <authorList>
            <person name="de Groot N.N."/>
        </authorList>
    </citation>
    <scope>NUCLEOTIDE SEQUENCE [LARGE SCALE GENOMIC DNA]</scope>
    <source>
        <strain evidence="1 2">LMG 23650</strain>
    </source>
</reference>
<keyword evidence="2" id="KW-1185">Reference proteome</keyword>
<name>A0A1I3RBQ1_9BURK</name>
<dbReference type="CDD" id="cd06233">
    <property type="entry name" value="M14-like"/>
    <property type="match status" value="1"/>
</dbReference>
<dbReference type="Proteomes" id="UP000199548">
    <property type="component" value="Unassembled WGS sequence"/>
</dbReference>
<dbReference type="EMBL" id="FOQU01000007">
    <property type="protein sequence ID" value="SFJ42757.1"/>
    <property type="molecule type" value="Genomic_DNA"/>
</dbReference>
<dbReference type="Pfam" id="PF10994">
    <property type="entry name" value="DUF2817"/>
    <property type="match status" value="1"/>
</dbReference>
<protein>
    <recommendedName>
        <fullName evidence="3">DUF2817 domain-containing protein</fullName>
    </recommendedName>
</protein>
<organism evidence="1 2">
    <name type="scientific">Paraburkholderia megapolitana</name>
    <dbReference type="NCBI Taxonomy" id="420953"/>
    <lineage>
        <taxon>Bacteria</taxon>
        <taxon>Pseudomonadati</taxon>
        <taxon>Pseudomonadota</taxon>
        <taxon>Betaproteobacteria</taxon>
        <taxon>Burkholderiales</taxon>
        <taxon>Burkholderiaceae</taxon>
        <taxon>Paraburkholderia</taxon>
    </lineage>
</organism>
<dbReference type="InterPro" id="IPR021259">
    <property type="entry name" value="DUF2817"/>
</dbReference>
<evidence type="ECO:0000313" key="1">
    <source>
        <dbReference type="EMBL" id="SFJ42757.1"/>
    </source>
</evidence>
<gene>
    <name evidence="1" type="ORF">SAMN05192543_107105</name>
</gene>
<dbReference type="Gene3D" id="3.40.630.10">
    <property type="entry name" value="Zn peptidases"/>
    <property type="match status" value="1"/>
</dbReference>
<sequence>MKYGFPDQPGFDRQRTQFLYAAQASGATVTSYPHPLRGPDGELLATDVAWLGEPDARRVLVAISGTHGIEGYYGSTCQSEWLAGFAARDLPDGVAVMMVHLINPWGTAWARRVNEDNVDLNRNYVDFAAALPRNPRYDTIHPIYTCRDFDGPQRRHADGLLAAQIESIGWGEYQAIVGAGQYTHADGLFYGGAQATWSNRTLRSIVERFLRPAQVAIAFDLHTGAGAYGHPMLMAIAQTRYAALADAEALYGGWLYTLLTGADAAVSDTGVVARATGYTSQALLDALPGSHLMQLVIECGAYPEARVHTALRDDHWLHLYGDPGDALGKRISQTLFESFMPADEDWREIAWQRTRQAWERALKALPQIQPAASVG</sequence>
<dbReference type="SUPFAM" id="SSF53187">
    <property type="entry name" value="Zn-dependent exopeptidases"/>
    <property type="match status" value="1"/>
</dbReference>